<gene>
    <name evidence="2" type="ORF">EE393_22340</name>
</gene>
<reference evidence="2" key="1">
    <citation type="submission" date="2018-11" db="EMBL/GenBank/DDBJ databases">
        <authorList>
            <consortium name="PulseNet: The National Subtyping Network for Foodborne Disease Surveillance"/>
            <person name="Tarr C.L."/>
            <person name="Trees E."/>
            <person name="Katz L.S."/>
            <person name="Carleton-Romer H.A."/>
            <person name="Stroika S."/>
            <person name="Kucerova Z."/>
            <person name="Roache K.F."/>
            <person name="Sabol A.L."/>
            <person name="Besser J."/>
            <person name="Gerner-Smidt P."/>
        </authorList>
    </citation>
    <scope>NUCLEOTIDE SEQUENCE [LARGE SCALE GENOMIC DNA]</scope>
    <source>
        <strain evidence="2">PNUSAS058450</strain>
    </source>
</reference>
<dbReference type="Pfam" id="PF10554">
    <property type="entry name" value="Phage_ASH"/>
    <property type="match status" value="1"/>
</dbReference>
<name>A0A3K0PHB0_SALER</name>
<sequence>MSHKTKATPKDRQCGNTKPVQDNRKSAISAMCAGEEKALILTICNQYVGYTAWRTSIAVYDHFSAISRMRHAAHNGAVFFDGVGLAPTHTSTDETSRRPSMVLLVGERSRSLANLLAGLPIPASDATSTAVKKCLRTYNGLGYVYPAPHKTGVGRGNPCKLKATSDAASVFFVVRYTRHSMAWCVIRQRSYNRRYVALLAYHAAHNGTICGCCVRLRPVIDAQNRISLRPIMVTLAGQPQGWPVPFSAGISTPVNVTAPIERGNSSGDSLIKLKEAVYHG</sequence>
<dbReference type="AlphaFoldDB" id="A0A3K0PHB0"/>
<evidence type="ECO:0008006" key="3">
    <source>
        <dbReference type="Google" id="ProtNLM"/>
    </source>
</evidence>
<protein>
    <recommendedName>
        <fullName evidence="3">Ash family protein</fullName>
    </recommendedName>
</protein>
<dbReference type="Proteomes" id="UP000885336">
    <property type="component" value="Unassembled WGS sequence"/>
</dbReference>
<proteinExistence type="predicted"/>
<dbReference type="InterPro" id="IPR018880">
    <property type="entry name" value="Phage_P4_Ash"/>
</dbReference>
<organism evidence="2">
    <name type="scientific">Salmonella enterica</name>
    <name type="common">Salmonella choleraesuis</name>
    <dbReference type="NCBI Taxonomy" id="28901"/>
    <lineage>
        <taxon>Bacteria</taxon>
        <taxon>Pseudomonadati</taxon>
        <taxon>Pseudomonadota</taxon>
        <taxon>Gammaproteobacteria</taxon>
        <taxon>Enterobacterales</taxon>
        <taxon>Enterobacteriaceae</taxon>
        <taxon>Salmonella</taxon>
    </lineage>
</organism>
<dbReference type="EMBL" id="RNKS01000083">
    <property type="protein sequence ID" value="MGD31623.1"/>
    <property type="molecule type" value="Genomic_DNA"/>
</dbReference>
<evidence type="ECO:0000313" key="2">
    <source>
        <dbReference type="EMBL" id="MGD31623.1"/>
    </source>
</evidence>
<dbReference type="RefSeq" id="WP_070788858.1">
    <property type="nucleotide sequence ID" value="NZ_CP075140.1"/>
</dbReference>
<feature type="region of interest" description="Disordered" evidence="1">
    <location>
        <begin position="1"/>
        <end position="21"/>
    </location>
</feature>
<comment type="caution">
    <text evidence="2">The sequence shown here is derived from an EMBL/GenBank/DDBJ whole genome shotgun (WGS) entry which is preliminary data.</text>
</comment>
<evidence type="ECO:0000256" key="1">
    <source>
        <dbReference type="SAM" id="MobiDB-lite"/>
    </source>
</evidence>
<accession>A0A3K0PHB0</accession>